<protein>
    <submittedName>
        <fullName evidence="7">Polysaccharide biosynthesis protein</fullName>
    </submittedName>
</protein>
<evidence type="ECO:0000256" key="1">
    <source>
        <dbReference type="ARBA" id="ARBA00004651"/>
    </source>
</evidence>
<keyword evidence="3 6" id="KW-0812">Transmembrane</keyword>
<evidence type="ECO:0000256" key="3">
    <source>
        <dbReference type="ARBA" id="ARBA00022692"/>
    </source>
</evidence>
<dbReference type="InterPro" id="IPR002797">
    <property type="entry name" value="Polysacc_synth"/>
</dbReference>
<evidence type="ECO:0000313" key="7">
    <source>
        <dbReference type="EMBL" id="SCQ18882.1"/>
    </source>
</evidence>
<dbReference type="EMBL" id="FMMM01000021">
    <property type="protein sequence ID" value="SCQ18882.1"/>
    <property type="molecule type" value="Genomic_DNA"/>
</dbReference>
<sequence length="484" mass="55686">MDGDPNEKYVILQNIGMSLLRDFFKSSSLYFLGNVLTKLIGFLMLPIFTEYLNTNEYGYYDVANTYLNLVISFLFLDIYVGIMRFIYDQKETETAYRPIFNGFLIFMVSLVLYTIISWGIWFFNDIPYFIYIYGYGICLVFNNLYGYMARAFKKNLLFAGSGIVATLITAIINFIGLKYFHANIEILYIAAMLGLLSQIIVIECHVPVLRKLSFSLYDRKLFFSLYKFSLPLCLNSLAFWLLTGYGNVMISRLLGLEQNGVYSIAVKFALVINLVAMCFNMAWQEVSFERGNEDRTSLGLFYSRAINLLISFLCIGMLCLIHFSYIVFPYMIDSQYAEAFSIIPLAILSAGIAVVSSFMGQIYAALKKTNVIMYSTVTAAIVNMICMPLFISRWGIHGAILSLILSYLLNVVMRFFWIRSMVHIRLNYLFLAIFAVALIVSGYIYYQGEMMINVLGIILFFCFGAIYQRDFLYTLYRKIYGHTQ</sequence>
<dbReference type="PANTHER" id="PTHR30250:SF11">
    <property type="entry name" value="O-ANTIGEN TRANSPORTER-RELATED"/>
    <property type="match status" value="1"/>
</dbReference>
<dbReference type="Proteomes" id="UP000182057">
    <property type="component" value="Unassembled WGS sequence"/>
</dbReference>
<name>A0A1D3UFG1_TANFO</name>
<dbReference type="PANTHER" id="PTHR30250">
    <property type="entry name" value="PST FAMILY PREDICTED COLANIC ACID TRANSPORTER"/>
    <property type="match status" value="1"/>
</dbReference>
<feature type="transmembrane region" description="Helical" evidence="6">
    <location>
        <begin position="452"/>
        <end position="468"/>
    </location>
</feature>
<feature type="transmembrane region" description="Helical" evidence="6">
    <location>
        <begin position="128"/>
        <end position="145"/>
    </location>
</feature>
<feature type="transmembrane region" description="Helical" evidence="6">
    <location>
        <begin position="221"/>
        <end position="242"/>
    </location>
</feature>
<evidence type="ECO:0000256" key="6">
    <source>
        <dbReference type="SAM" id="Phobius"/>
    </source>
</evidence>
<keyword evidence="5 6" id="KW-0472">Membrane</keyword>
<feature type="transmembrane region" description="Helical" evidence="6">
    <location>
        <begin position="99"/>
        <end position="122"/>
    </location>
</feature>
<feature type="transmembrane region" description="Helical" evidence="6">
    <location>
        <begin position="371"/>
        <end position="390"/>
    </location>
</feature>
<feature type="transmembrane region" description="Helical" evidence="6">
    <location>
        <begin position="339"/>
        <end position="359"/>
    </location>
</feature>
<keyword evidence="2" id="KW-1003">Cell membrane</keyword>
<feature type="transmembrane region" description="Helical" evidence="6">
    <location>
        <begin position="29"/>
        <end position="49"/>
    </location>
</feature>
<evidence type="ECO:0000256" key="2">
    <source>
        <dbReference type="ARBA" id="ARBA00022475"/>
    </source>
</evidence>
<evidence type="ECO:0000313" key="8">
    <source>
        <dbReference type="Proteomes" id="UP000182057"/>
    </source>
</evidence>
<feature type="transmembrane region" description="Helical" evidence="6">
    <location>
        <begin position="396"/>
        <end position="416"/>
    </location>
</feature>
<feature type="transmembrane region" description="Helical" evidence="6">
    <location>
        <begin position="262"/>
        <end position="283"/>
    </location>
</feature>
<dbReference type="AlphaFoldDB" id="A0A1D3UFG1"/>
<dbReference type="InterPro" id="IPR050833">
    <property type="entry name" value="Poly_Biosynth_Transport"/>
</dbReference>
<evidence type="ECO:0000256" key="5">
    <source>
        <dbReference type="ARBA" id="ARBA00023136"/>
    </source>
</evidence>
<feature type="transmembrane region" description="Helical" evidence="6">
    <location>
        <begin position="428"/>
        <end position="446"/>
    </location>
</feature>
<feature type="transmembrane region" description="Helical" evidence="6">
    <location>
        <begin position="304"/>
        <end position="327"/>
    </location>
</feature>
<accession>A0A1D3UFG1</accession>
<feature type="transmembrane region" description="Helical" evidence="6">
    <location>
        <begin position="69"/>
        <end position="87"/>
    </location>
</feature>
<feature type="transmembrane region" description="Helical" evidence="6">
    <location>
        <begin position="186"/>
        <end position="209"/>
    </location>
</feature>
<dbReference type="GO" id="GO:0005886">
    <property type="term" value="C:plasma membrane"/>
    <property type="evidence" value="ECO:0007669"/>
    <property type="project" value="UniProtKB-SubCell"/>
</dbReference>
<comment type="subcellular location">
    <subcellularLocation>
        <location evidence="1">Cell membrane</location>
        <topology evidence="1">Multi-pass membrane protein</topology>
    </subcellularLocation>
</comment>
<proteinExistence type="predicted"/>
<organism evidence="7 8">
    <name type="scientific">Tannerella forsythia</name>
    <name type="common">Bacteroides forsythus</name>
    <dbReference type="NCBI Taxonomy" id="28112"/>
    <lineage>
        <taxon>Bacteria</taxon>
        <taxon>Pseudomonadati</taxon>
        <taxon>Bacteroidota</taxon>
        <taxon>Bacteroidia</taxon>
        <taxon>Bacteroidales</taxon>
        <taxon>Tannerellaceae</taxon>
        <taxon>Tannerella</taxon>
    </lineage>
</organism>
<reference evidence="7 8" key="1">
    <citation type="submission" date="2016-09" db="EMBL/GenBank/DDBJ databases">
        <authorList>
            <person name="Capua I."/>
            <person name="De Benedictis P."/>
            <person name="Joannis T."/>
            <person name="Lombin L.H."/>
            <person name="Cattoli G."/>
        </authorList>
    </citation>
    <scope>NUCLEOTIDE SEQUENCE [LARGE SCALE GENOMIC DNA]</scope>
    <source>
        <strain evidence="7 8">UB20</strain>
    </source>
</reference>
<dbReference type="Pfam" id="PF01943">
    <property type="entry name" value="Polysacc_synt"/>
    <property type="match status" value="1"/>
</dbReference>
<keyword evidence="4 6" id="KW-1133">Transmembrane helix</keyword>
<gene>
    <name evidence="7" type="ORF">TFUB20_00504</name>
</gene>
<feature type="transmembrane region" description="Helical" evidence="6">
    <location>
        <begin position="157"/>
        <end position="180"/>
    </location>
</feature>
<evidence type="ECO:0000256" key="4">
    <source>
        <dbReference type="ARBA" id="ARBA00022989"/>
    </source>
</evidence>